<dbReference type="PROSITE" id="PS51745">
    <property type="entry name" value="PB1"/>
    <property type="match status" value="1"/>
</dbReference>
<dbReference type="Proteomes" id="UP000324800">
    <property type="component" value="Unassembled WGS sequence"/>
</dbReference>
<dbReference type="InterPro" id="IPR000270">
    <property type="entry name" value="PB1_dom"/>
</dbReference>
<evidence type="ECO:0000259" key="2">
    <source>
        <dbReference type="PROSITE" id="PS51745"/>
    </source>
</evidence>
<dbReference type="SUPFAM" id="SSF54277">
    <property type="entry name" value="CAD &amp; PB1 domains"/>
    <property type="match status" value="1"/>
</dbReference>
<comment type="caution">
    <text evidence="3">The sequence shown here is derived from an EMBL/GenBank/DDBJ whole genome shotgun (WGS) entry which is preliminary data.</text>
</comment>
<dbReference type="AlphaFoldDB" id="A0A5J4TUT3"/>
<reference evidence="3 4" key="1">
    <citation type="submission" date="2019-03" db="EMBL/GenBank/DDBJ databases">
        <title>Single cell metagenomics reveals metabolic interactions within the superorganism composed of flagellate Streblomastix strix and complex community of Bacteroidetes bacteria on its surface.</title>
        <authorList>
            <person name="Treitli S.C."/>
            <person name="Kolisko M."/>
            <person name="Husnik F."/>
            <person name="Keeling P."/>
            <person name="Hampl V."/>
        </authorList>
    </citation>
    <scope>NUCLEOTIDE SEQUENCE [LARGE SCALE GENOMIC DNA]</scope>
    <source>
        <strain evidence="3">ST1C</strain>
    </source>
</reference>
<dbReference type="Pfam" id="PF00564">
    <property type="entry name" value="PB1"/>
    <property type="match status" value="1"/>
</dbReference>
<dbReference type="InterPro" id="IPR053793">
    <property type="entry name" value="PB1-like"/>
</dbReference>
<feature type="domain" description="PB1" evidence="2">
    <location>
        <begin position="3"/>
        <end position="80"/>
    </location>
</feature>
<evidence type="ECO:0000313" key="4">
    <source>
        <dbReference type="Proteomes" id="UP000324800"/>
    </source>
</evidence>
<dbReference type="Gene3D" id="3.10.20.90">
    <property type="entry name" value="Phosphatidylinositol 3-kinase Catalytic Subunit, Chain A, domain 1"/>
    <property type="match status" value="1"/>
</dbReference>
<proteinExistence type="predicted"/>
<gene>
    <name evidence="3" type="ORF">EZS28_042855</name>
</gene>
<evidence type="ECO:0000256" key="1">
    <source>
        <dbReference type="SAM" id="Coils"/>
    </source>
</evidence>
<protein>
    <recommendedName>
        <fullName evidence="2">PB1 domain-containing protein</fullName>
    </recommendedName>
</protein>
<feature type="coiled-coil region" evidence="1">
    <location>
        <begin position="88"/>
        <end position="115"/>
    </location>
</feature>
<organism evidence="3 4">
    <name type="scientific">Streblomastix strix</name>
    <dbReference type="NCBI Taxonomy" id="222440"/>
    <lineage>
        <taxon>Eukaryota</taxon>
        <taxon>Metamonada</taxon>
        <taxon>Preaxostyla</taxon>
        <taxon>Oxymonadida</taxon>
        <taxon>Streblomastigidae</taxon>
        <taxon>Streblomastix</taxon>
    </lineage>
</organism>
<accession>A0A5J4TUT3</accession>
<sequence length="153" mass="17565">MDARTVKTTDEVIGTERRIFVTGDIKLAQLVAAIRTAHGLAAEAPCSLSYLDQDYDRIQITTDDYLAAAFTSVEISVLKDTKLQRKLAQKVEKAGRKFENNLEKFQKKLEKEQKKEYSRFLGTERRKLLRKCQEDTSTLIQEPTMHFSFSVDD</sequence>
<dbReference type="EMBL" id="SNRW01025298">
    <property type="protein sequence ID" value="KAA6361619.1"/>
    <property type="molecule type" value="Genomic_DNA"/>
</dbReference>
<name>A0A5J4TUT3_9EUKA</name>
<keyword evidence="1" id="KW-0175">Coiled coil</keyword>
<evidence type="ECO:0000313" key="3">
    <source>
        <dbReference type="EMBL" id="KAA6361619.1"/>
    </source>
</evidence>